<dbReference type="SMART" id="SM01130">
    <property type="entry name" value="DHDPS"/>
    <property type="match status" value="1"/>
</dbReference>
<dbReference type="GO" id="GO:0008840">
    <property type="term" value="F:4-hydroxy-tetrahydrodipicolinate synthase activity"/>
    <property type="evidence" value="ECO:0007669"/>
    <property type="project" value="TreeGrafter"/>
</dbReference>
<dbReference type="InterPro" id="IPR020625">
    <property type="entry name" value="Schiff_base-form_aldolases_AS"/>
</dbReference>
<dbReference type="PIRSF" id="PIRSF001365">
    <property type="entry name" value="DHDPS"/>
    <property type="match status" value="1"/>
</dbReference>
<dbReference type="Pfam" id="PF00701">
    <property type="entry name" value="DHDPS"/>
    <property type="match status" value="1"/>
</dbReference>
<evidence type="ECO:0008006" key="4">
    <source>
        <dbReference type="Google" id="ProtNLM"/>
    </source>
</evidence>
<evidence type="ECO:0000256" key="1">
    <source>
        <dbReference type="ARBA" id="ARBA00023239"/>
    </source>
</evidence>
<protein>
    <recommendedName>
        <fullName evidence="4">4-hydroxy-tetrahydrodipicolinate synthase</fullName>
    </recommendedName>
</protein>
<dbReference type="Gene3D" id="3.20.20.70">
    <property type="entry name" value="Aldolase class I"/>
    <property type="match status" value="1"/>
</dbReference>
<sequence length="312" mass="33810">MTELRCDWKGVFPAAVTPFTQEGAVDEGSLRLLIDLFISEGVQGLVAVGSTGEWFSLNDEERVHVFRIFHEQVAGRVPVVGGTSAIGTRETVALTEAARDIGLDGCLVLPPPYAMPSRSEVVAHLNEVADVGLPVMLYNNPPRTGINIDSALLDDLVDHPNIVAFKDSTKDLYQMSESIYAIRDRLACFVGLEPYAGSCFSRGAVGIVSTISNICAPDVVAYCEHLVAGRFGKAGHHQEVIDRLYHLLAKSGAANYVFVKEVMALLDRPGGSPRKPYRSVDEATRERIRVGLQCIELTGQNQAEEQATAVAN</sequence>
<dbReference type="GO" id="GO:0044281">
    <property type="term" value="P:small molecule metabolic process"/>
    <property type="evidence" value="ECO:0007669"/>
    <property type="project" value="UniProtKB-ARBA"/>
</dbReference>
<dbReference type="InterPro" id="IPR013785">
    <property type="entry name" value="Aldolase_TIM"/>
</dbReference>
<reference evidence="3" key="1">
    <citation type="submission" date="2018-05" db="EMBL/GenBank/DDBJ databases">
        <authorList>
            <person name="Lanie J.A."/>
            <person name="Ng W.-L."/>
            <person name="Kazmierczak K.M."/>
            <person name="Andrzejewski T.M."/>
            <person name="Davidsen T.M."/>
            <person name="Wayne K.J."/>
            <person name="Tettelin H."/>
            <person name="Glass J.I."/>
            <person name="Rusch D."/>
            <person name="Podicherti R."/>
            <person name="Tsui H.-C.T."/>
            <person name="Winkler M.E."/>
        </authorList>
    </citation>
    <scope>NUCLEOTIDE SEQUENCE</scope>
</reference>
<keyword evidence="1" id="KW-0456">Lyase</keyword>
<name>A0A381WWY4_9ZZZZ</name>
<accession>A0A381WWY4</accession>
<dbReference type="PANTHER" id="PTHR12128">
    <property type="entry name" value="DIHYDRODIPICOLINATE SYNTHASE"/>
    <property type="match status" value="1"/>
</dbReference>
<dbReference type="PROSITE" id="PS00666">
    <property type="entry name" value="DHDPS_2"/>
    <property type="match status" value="1"/>
</dbReference>
<dbReference type="CDD" id="cd00408">
    <property type="entry name" value="DHDPS-like"/>
    <property type="match status" value="1"/>
</dbReference>
<dbReference type="PANTHER" id="PTHR12128:SF66">
    <property type="entry name" value="4-HYDROXY-2-OXOGLUTARATE ALDOLASE, MITOCHONDRIAL"/>
    <property type="match status" value="1"/>
</dbReference>
<evidence type="ECO:0000256" key="2">
    <source>
        <dbReference type="ARBA" id="ARBA00023270"/>
    </source>
</evidence>
<proteinExistence type="predicted"/>
<dbReference type="EMBL" id="UINC01013155">
    <property type="protein sequence ID" value="SVA57014.1"/>
    <property type="molecule type" value="Genomic_DNA"/>
</dbReference>
<organism evidence="3">
    <name type="scientific">marine metagenome</name>
    <dbReference type="NCBI Taxonomy" id="408172"/>
    <lineage>
        <taxon>unclassified sequences</taxon>
        <taxon>metagenomes</taxon>
        <taxon>ecological metagenomes</taxon>
    </lineage>
</organism>
<gene>
    <name evidence="3" type="ORF">METZ01_LOCUS109868</name>
</gene>
<evidence type="ECO:0000313" key="3">
    <source>
        <dbReference type="EMBL" id="SVA57014.1"/>
    </source>
</evidence>
<dbReference type="InterPro" id="IPR002220">
    <property type="entry name" value="DapA-like"/>
</dbReference>
<keyword evidence="2" id="KW-0704">Schiff base</keyword>
<dbReference type="SUPFAM" id="SSF51569">
    <property type="entry name" value="Aldolase"/>
    <property type="match status" value="1"/>
</dbReference>
<dbReference type="PRINTS" id="PR00146">
    <property type="entry name" value="DHPICSNTHASE"/>
</dbReference>
<dbReference type="AlphaFoldDB" id="A0A381WWY4"/>